<dbReference type="EMBL" id="VSRR010066843">
    <property type="protein sequence ID" value="MPC84932.1"/>
    <property type="molecule type" value="Genomic_DNA"/>
</dbReference>
<keyword evidence="2" id="KW-1185">Reference proteome</keyword>
<evidence type="ECO:0000313" key="2">
    <source>
        <dbReference type="Proteomes" id="UP000324222"/>
    </source>
</evidence>
<comment type="caution">
    <text evidence="1">The sequence shown here is derived from an EMBL/GenBank/DDBJ whole genome shotgun (WGS) entry which is preliminary data.</text>
</comment>
<name>A0A5B7IM51_PORTR</name>
<gene>
    <name evidence="1" type="ORF">E2C01_079686</name>
</gene>
<protein>
    <submittedName>
        <fullName evidence="1">Uncharacterized protein</fullName>
    </submittedName>
</protein>
<accession>A0A5B7IM51</accession>
<dbReference type="AlphaFoldDB" id="A0A5B7IM51"/>
<reference evidence="1 2" key="1">
    <citation type="submission" date="2019-05" db="EMBL/GenBank/DDBJ databases">
        <title>Another draft genome of Portunus trituberculatus and its Hox gene families provides insights of decapod evolution.</title>
        <authorList>
            <person name="Jeong J.-H."/>
            <person name="Song I."/>
            <person name="Kim S."/>
            <person name="Choi T."/>
            <person name="Kim D."/>
            <person name="Ryu S."/>
            <person name="Kim W."/>
        </authorList>
    </citation>
    <scope>NUCLEOTIDE SEQUENCE [LARGE SCALE GENOMIC DNA]</scope>
    <source>
        <tissue evidence="1">Muscle</tissue>
    </source>
</reference>
<evidence type="ECO:0000313" key="1">
    <source>
        <dbReference type="EMBL" id="MPC84932.1"/>
    </source>
</evidence>
<sequence length="69" mass="7797">MVKFAAASAIATYNAGYEGGFFSSLLNIEFTSSMQAYLPRKDKDMDTPVKRKMKQFIRKSQIDYTAGLF</sequence>
<proteinExistence type="predicted"/>
<dbReference type="Proteomes" id="UP000324222">
    <property type="component" value="Unassembled WGS sequence"/>
</dbReference>
<organism evidence="1 2">
    <name type="scientific">Portunus trituberculatus</name>
    <name type="common">Swimming crab</name>
    <name type="synonym">Neptunus trituberculatus</name>
    <dbReference type="NCBI Taxonomy" id="210409"/>
    <lineage>
        <taxon>Eukaryota</taxon>
        <taxon>Metazoa</taxon>
        <taxon>Ecdysozoa</taxon>
        <taxon>Arthropoda</taxon>
        <taxon>Crustacea</taxon>
        <taxon>Multicrustacea</taxon>
        <taxon>Malacostraca</taxon>
        <taxon>Eumalacostraca</taxon>
        <taxon>Eucarida</taxon>
        <taxon>Decapoda</taxon>
        <taxon>Pleocyemata</taxon>
        <taxon>Brachyura</taxon>
        <taxon>Eubrachyura</taxon>
        <taxon>Portunoidea</taxon>
        <taxon>Portunidae</taxon>
        <taxon>Portuninae</taxon>
        <taxon>Portunus</taxon>
    </lineage>
</organism>